<evidence type="ECO:0000313" key="3">
    <source>
        <dbReference type="Proteomes" id="UP000694546"/>
    </source>
</evidence>
<dbReference type="Pfam" id="PF04749">
    <property type="entry name" value="PLAC8"/>
    <property type="match status" value="1"/>
</dbReference>
<dbReference type="Ensembl" id="ENSGMOT00000027179.1">
    <property type="protein sequence ID" value="ENSGMOP00000054947.1"/>
    <property type="gene ID" value="ENSGMOG00000032126.1"/>
</dbReference>
<protein>
    <submittedName>
        <fullName evidence="2">Plac8 onzin related protein 6</fullName>
    </submittedName>
</protein>
<dbReference type="NCBIfam" id="TIGR01571">
    <property type="entry name" value="A_thal_Cys_rich"/>
    <property type="match status" value="1"/>
</dbReference>
<dbReference type="PANTHER" id="PTHR15907">
    <property type="entry name" value="DUF614 FAMILY PROTEIN-RELATED"/>
    <property type="match status" value="1"/>
</dbReference>
<name>A0A8C5BYV5_GADMO</name>
<evidence type="ECO:0000313" key="2">
    <source>
        <dbReference type="Ensembl" id="ENSGMOP00000054947.1"/>
    </source>
</evidence>
<organism evidence="2 3">
    <name type="scientific">Gadus morhua</name>
    <name type="common">Atlantic cod</name>
    <dbReference type="NCBI Taxonomy" id="8049"/>
    <lineage>
        <taxon>Eukaryota</taxon>
        <taxon>Metazoa</taxon>
        <taxon>Chordata</taxon>
        <taxon>Craniata</taxon>
        <taxon>Vertebrata</taxon>
        <taxon>Euteleostomi</taxon>
        <taxon>Actinopterygii</taxon>
        <taxon>Neopterygii</taxon>
        <taxon>Teleostei</taxon>
        <taxon>Neoteleostei</taxon>
        <taxon>Acanthomorphata</taxon>
        <taxon>Zeiogadaria</taxon>
        <taxon>Gadariae</taxon>
        <taxon>Gadiformes</taxon>
        <taxon>Gadoidei</taxon>
        <taxon>Gadidae</taxon>
        <taxon>Gadus</taxon>
    </lineage>
</organism>
<keyword evidence="3" id="KW-1185">Reference proteome</keyword>
<sequence length="156" mass="17036">MGRGVLVLKSNACPWGMIDQSESSSQPCLVKIIIPVSTVAHRAGCLGFWCPCVLPCRVSADHGEGLCLPLLECWSGVVPAVSLGLRISVRERYRIRGSICDDCCIVTFCGICSYCQLARELKERRCRHTQVISSTTVQVNSNPSAYYPVQGYGPPQ</sequence>
<reference evidence="2" key="1">
    <citation type="submission" date="2025-08" db="UniProtKB">
        <authorList>
            <consortium name="Ensembl"/>
        </authorList>
    </citation>
    <scope>IDENTIFICATION</scope>
</reference>
<reference evidence="2" key="2">
    <citation type="submission" date="2025-09" db="UniProtKB">
        <authorList>
            <consortium name="Ensembl"/>
        </authorList>
    </citation>
    <scope>IDENTIFICATION</scope>
</reference>
<comment type="similarity">
    <text evidence="1">Belongs to the cornifelin family.</text>
</comment>
<accession>A0A8C5BYV5</accession>
<proteinExistence type="inferred from homology"/>
<dbReference type="GeneTree" id="ENSGT00940000163927"/>
<dbReference type="InterPro" id="IPR006461">
    <property type="entry name" value="PLAC_motif_containing"/>
</dbReference>
<dbReference type="AlphaFoldDB" id="A0A8C5BYV5"/>
<dbReference type="Proteomes" id="UP000694546">
    <property type="component" value="Chromosome 17"/>
</dbReference>
<evidence type="ECO:0000256" key="1">
    <source>
        <dbReference type="ARBA" id="ARBA00009024"/>
    </source>
</evidence>